<dbReference type="HOGENOM" id="CLU_175272_0_0_2"/>
<dbReference type="STRING" id="633148.Tagg_1329"/>
<evidence type="ECO:0000313" key="1">
    <source>
        <dbReference type="EMBL" id="ADG91590.1"/>
    </source>
</evidence>
<dbReference type="EMBL" id="CP001939">
    <property type="protein sequence ID" value="ADG91590.1"/>
    <property type="molecule type" value="Genomic_DNA"/>
</dbReference>
<proteinExistence type="predicted"/>
<dbReference type="OrthoDB" id="375136at2157"/>
<keyword evidence="2" id="KW-1185">Reference proteome</keyword>
<protein>
    <submittedName>
        <fullName evidence="1">Uncharacterized protein</fullName>
    </submittedName>
</protein>
<dbReference type="AlphaFoldDB" id="D5U390"/>
<dbReference type="Gene3D" id="3.30.300.100">
    <property type="entry name" value="MTH677-like"/>
    <property type="match status" value="1"/>
</dbReference>
<dbReference type="GeneID" id="9166377"/>
<reference evidence="1 2" key="1">
    <citation type="journal article" date="2010" name="Stand. Genomic Sci.">
        <title>Complete genome sequence of Thermosphaera aggregans type strain (M11TL).</title>
        <authorList>
            <person name="Spring S."/>
            <person name="Rachel R."/>
            <person name="Lapidus A."/>
            <person name="Davenport K."/>
            <person name="Tice H."/>
            <person name="Copeland A."/>
            <person name="Cheng J.F."/>
            <person name="Lucas S."/>
            <person name="Chen F."/>
            <person name="Nolan M."/>
            <person name="Bruce D."/>
            <person name="Goodwin L."/>
            <person name="Pitluck S."/>
            <person name="Ivanova N."/>
            <person name="Mavromatis K."/>
            <person name="Ovchinnikova G."/>
            <person name="Pati A."/>
            <person name="Chen A."/>
            <person name="Palaniappan K."/>
            <person name="Land M."/>
            <person name="Hauser L."/>
            <person name="Chang Y.J."/>
            <person name="Jeffries C.C."/>
            <person name="Brettin T."/>
            <person name="Detter J.C."/>
            <person name="Tapia R."/>
            <person name="Han C."/>
            <person name="Heimerl T."/>
            <person name="Weikl F."/>
            <person name="Brambilla E."/>
            <person name="Goker M."/>
            <person name="Bristow J."/>
            <person name="Eisen J.A."/>
            <person name="Markowitz V."/>
            <person name="Hugenholtz P."/>
            <person name="Kyrpides N.C."/>
            <person name="Klenk H.P."/>
        </authorList>
    </citation>
    <scope>NUCLEOTIDE SEQUENCE [LARGE SCALE GENOMIC DNA]</scope>
    <source>
        <strain evidence="2">DSM 11486 / M11TL</strain>
    </source>
</reference>
<evidence type="ECO:0000313" key="2">
    <source>
        <dbReference type="Proteomes" id="UP000002376"/>
    </source>
</evidence>
<reference evidence="2" key="2">
    <citation type="journal article" date="2010" name="Stand. Genomic Sci.">
        <title>Complete genome sequence of Thermosphaera aggregans type strain (M11TLT).</title>
        <authorList>
            <person name="Spring S."/>
            <person name="Rachel R."/>
            <person name="Lapidus A."/>
            <person name="Davenport K."/>
            <person name="Tice H."/>
            <person name="Copeland A."/>
            <person name="Cheng J.-F."/>
            <person name="Lucas S."/>
            <person name="Chen F."/>
            <person name="Nolan M."/>
            <person name="Bruce D."/>
            <person name="Goodwin L."/>
            <person name="Pitluck S."/>
            <person name="Ivanova N."/>
            <person name="Mavromatis K."/>
            <person name="Ovchinnikova G."/>
            <person name="Pati A."/>
            <person name="Chen A."/>
            <person name="Palaniappan K."/>
            <person name="Land M."/>
            <person name="Hauser L."/>
            <person name="Chang Y.-J."/>
            <person name="Jeffries C.C."/>
            <person name="Brettin T."/>
            <person name="Detter J.C."/>
            <person name="Tapia R."/>
            <person name="Han C."/>
            <person name="Heimerl T."/>
            <person name="Weikl F."/>
            <person name="Brambilla E."/>
            <person name="Goker M."/>
            <person name="Bristow J."/>
            <person name="Eisen J.A."/>
            <person name="Markowitz V."/>
            <person name="Hugenholtz P."/>
            <person name="Kyrpides N.C."/>
            <person name="Klenk H.-P."/>
        </authorList>
    </citation>
    <scope>NUCLEOTIDE SEQUENCE [LARGE SCALE GENOMIC DNA]</scope>
    <source>
        <strain evidence="2">DSM 11486 / M11TL</strain>
    </source>
</reference>
<dbReference type="KEGG" id="tag:Tagg_1329"/>
<dbReference type="Proteomes" id="UP000002376">
    <property type="component" value="Chromosome"/>
</dbReference>
<dbReference type="InterPro" id="IPR035954">
    <property type="entry name" value="MTH677-like_sf"/>
</dbReference>
<organism evidence="1 2">
    <name type="scientific">Thermosphaera aggregans (strain DSM 11486 / M11TL)</name>
    <dbReference type="NCBI Taxonomy" id="633148"/>
    <lineage>
        <taxon>Archaea</taxon>
        <taxon>Thermoproteota</taxon>
        <taxon>Thermoprotei</taxon>
        <taxon>Desulfurococcales</taxon>
        <taxon>Desulfurococcaceae</taxon>
        <taxon>Thermosphaera</taxon>
    </lineage>
</organism>
<dbReference type="RefSeq" id="WP_013130183.1">
    <property type="nucleotide sequence ID" value="NC_014160.1"/>
</dbReference>
<accession>D5U390</accession>
<reference key="3">
    <citation type="submission" date="2010-02" db="EMBL/GenBank/DDBJ databases">
        <title>Complete genome sequence of Thermosphaera aggregans type strain (M11TL).</title>
        <authorList>
            <consortium name="US DOE Joint Genome Institute (JGI-PGF)"/>
            <person name="Spring S."/>
            <person name="Lapidus A."/>
            <person name="Munk C."/>
            <person name="Schroeder M."/>
            <person name="Glavina Del Rio T."/>
            <person name="Tice H."/>
            <person name="Copeland A."/>
            <person name="Cheng J.-F."/>
            <person name="Lucas S."/>
            <person name="Chen F."/>
            <person name="Nolan M."/>
            <person name="Bruce D."/>
            <person name="Goodwin L."/>
            <person name="Pitluck S."/>
            <person name="Ivanova N."/>
            <person name="Mavromatis K."/>
            <person name="Ovchinnikova G."/>
            <person name="Pati A."/>
            <person name="Chen A."/>
            <person name="Palaniappan K."/>
            <person name="Land M."/>
            <person name="Hauser L."/>
            <person name="Chang Y.-J."/>
            <person name="Jeffries C.C."/>
            <person name="Brettin T."/>
            <person name="Detter J.C."/>
            <person name="Tapia R."/>
            <person name="Han C."/>
            <person name="Chain P."/>
            <person name="Heimerl T."/>
            <person name="Weik F."/>
            <person name="Goker M."/>
            <person name="Rachel R."/>
            <person name="Bristow J."/>
            <person name="Eisen J.A."/>
            <person name="Markowitz V."/>
            <person name="Hugenholtz P."/>
            <person name="Kyrpides N.C."/>
            <person name="Klenk H.-P."/>
        </authorList>
    </citation>
    <scope>NUCLEOTIDE SEQUENCE</scope>
    <source>
        <strain>DSM 11486</strain>
    </source>
</reference>
<dbReference type="eggNOG" id="arCOG10281">
    <property type="taxonomic scope" value="Archaea"/>
</dbReference>
<sequence length="107" mass="12125">MGKPRKLNLKINEITPEFMEELASLAEEKISSFLNENLPFKGDFSIIVSIEKVNDSLNIALDVGVRGGFKDMVDYNEYIEKAIQYARKFLEEKLKEYSSEKGAGQTA</sequence>
<name>D5U390_THEAM</name>
<gene>
    <name evidence="1" type="ordered locus">Tagg_1329</name>
</gene>